<sequence length="93" mass="10483">MAGWSSKLKDRDGLKKVLLVHHVEGQCRCIIGFKDGDMRAAYMCGEPVYQKRGKKTSSWCADHYRKMHTAAEQSGVIDRSADFPRAISIVRTP</sequence>
<reference evidence="1" key="1">
    <citation type="journal article" date="2001" name="J. Bacteriol.">
        <title>Potential symbiosis-specific genes uncovered by sequencing a 410-kb DNA region of the Bradyrhizobium japonicum chromosome.</title>
        <authorList>
            <person name="Gottfert M."/>
            <person name="Rothlisberger S."/>
            <person name="Kundig C."/>
            <person name="Beck C."/>
            <person name="Marty R."/>
            <person name="Hennecke H."/>
        </authorList>
    </citation>
    <scope>NUCLEOTIDE SEQUENCE</scope>
    <source>
        <strain evidence="1">110spc4</strain>
    </source>
</reference>
<gene>
    <name evidence="1" type="primary">id762</name>
</gene>
<dbReference type="AlphaFoldDB" id="Q9AMX5"/>
<evidence type="ECO:0000313" key="1">
    <source>
        <dbReference type="EMBL" id="AAG61017.1"/>
    </source>
</evidence>
<dbReference type="EMBL" id="AH010242">
    <property type="protein sequence ID" value="AAG61017.1"/>
    <property type="molecule type" value="Genomic_DNA"/>
</dbReference>
<accession>Q9AMX5</accession>
<organism evidence="1">
    <name type="scientific">Bradyrhizobium japonicum</name>
    <dbReference type="NCBI Taxonomy" id="375"/>
    <lineage>
        <taxon>Bacteria</taxon>
        <taxon>Pseudomonadati</taxon>
        <taxon>Pseudomonadota</taxon>
        <taxon>Alphaproteobacteria</taxon>
        <taxon>Hyphomicrobiales</taxon>
        <taxon>Nitrobacteraceae</taxon>
        <taxon>Bradyrhizobium</taxon>
    </lineage>
</organism>
<name>Q9AMX5_BRAJP</name>
<protein>
    <submittedName>
        <fullName evidence="1">ID762</fullName>
    </submittedName>
</protein>
<proteinExistence type="predicted"/>